<dbReference type="InterPro" id="IPR036390">
    <property type="entry name" value="WH_DNA-bd_sf"/>
</dbReference>
<dbReference type="KEGG" id="ccap:AES38_02750"/>
<accession>A0A0M4HCV6</accession>
<dbReference type="SUPFAM" id="SSF46785">
    <property type="entry name" value="Winged helix' DNA-binding domain"/>
    <property type="match status" value="1"/>
</dbReference>
<dbReference type="EMBL" id="CP048049">
    <property type="protein sequence ID" value="QIS44088.1"/>
    <property type="molecule type" value="Genomic_DNA"/>
</dbReference>
<dbReference type="Proteomes" id="UP000503164">
    <property type="component" value="Chromosome"/>
</dbReference>
<organism evidence="1 2">
    <name type="scientific">Clavibacter capsici</name>
    <dbReference type="NCBI Taxonomy" id="1874630"/>
    <lineage>
        <taxon>Bacteria</taxon>
        <taxon>Bacillati</taxon>
        <taxon>Actinomycetota</taxon>
        <taxon>Actinomycetes</taxon>
        <taxon>Micrococcales</taxon>
        <taxon>Microbacteriaceae</taxon>
        <taxon>Clavibacter</taxon>
    </lineage>
</organism>
<dbReference type="RefSeq" id="WP_053773679.1">
    <property type="nucleotide sequence ID" value="NZ_CP012573.1"/>
</dbReference>
<reference evidence="1 2" key="1">
    <citation type="journal article" date="2020" name="Mol. Plant Pathol.">
        <title>Plasmid composition and the chpG gene determine the virulence level of Clavibacter capsici natural isolates in pepper.</title>
        <authorList>
            <person name="Hwang I.S."/>
            <person name="Lee H.M."/>
            <person name="Oh E.J."/>
            <person name="Lee S."/>
            <person name="Heu S."/>
            <person name="Oh C.S."/>
        </authorList>
    </citation>
    <scope>NUCLEOTIDE SEQUENCE [LARGE SCALE GENOMIC DNA]</scope>
    <source>
        <strain evidence="1 2">1101</strain>
    </source>
</reference>
<name>A0A0M4HCV6_9MICO</name>
<dbReference type="PANTHER" id="PTHR37318">
    <property type="entry name" value="BSL7504 PROTEIN"/>
    <property type="match status" value="1"/>
</dbReference>
<evidence type="ECO:0000313" key="1">
    <source>
        <dbReference type="EMBL" id="QIS44088.1"/>
    </source>
</evidence>
<dbReference type="InterPro" id="IPR036388">
    <property type="entry name" value="WH-like_DNA-bd_sf"/>
</dbReference>
<protein>
    <submittedName>
        <fullName evidence="1">Helix-turn-helix domain-containing protein</fullName>
    </submittedName>
</protein>
<proteinExistence type="predicted"/>
<evidence type="ECO:0000313" key="2">
    <source>
        <dbReference type="Proteomes" id="UP000503164"/>
    </source>
</evidence>
<gene>
    <name evidence="1" type="ORF">GW570_02760</name>
</gene>
<keyword evidence="2" id="KW-1185">Reference proteome</keyword>
<dbReference type="Pfam" id="PF13601">
    <property type="entry name" value="HTH_34"/>
    <property type="match status" value="1"/>
</dbReference>
<dbReference type="Gene3D" id="1.10.10.10">
    <property type="entry name" value="Winged helix-like DNA-binding domain superfamily/Winged helix DNA-binding domain"/>
    <property type="match status" value="1"/>
</dbReference>
<dbReference type="PANTHER" id="PTHR37318:SF1">
    <property type="entry name" value="BSL7504 PROTEIN"/>
    <property type="match status" value="1"/>
</dbReference>
<dbReference type="AlphaFoldDB" id="A0A0M4HCV6"/>
<sequence>MAEAAFDELIHAPVRLRICGILRRVDQIDFTVLRDTLGVADASLSKHLRTLADSGYVSSRKASSAGRSDRRQLTWLALTPAGRRAFDGHVAALTEIAGEQAGAGPA</sequence>
<dbReference type="InterPro" id="IPR027395">
    <property type="entry name" value="WH_DNA-bd_dom"/>
</dbReference>